<dbReference type="InterPro" id="IPR009057">
    <property type="entry name" value="Homeodomain-like_sf"/>
</dbReference>
<accession>A0A2N5X933</accession>
<evidence type="ECO:0000313" key="7">
    <source>
        <dbReference type="Proteomes" id="UP000235005"/>
    </source>
</evidence>
<dbReference type="FunFam" id="3.40.50.300:FF:000006">
    <property type="entry name" value="DNA-binding transcriptional regulator NtrC"/>
    <property type="match status" value="1"/>
</dbReference>
<dbReference type="AlphaFoldDB" id="A0A2N5X933"/>
<gene>
    <name evidence="6" type="ORF">C0039_00610</name>
</gene>
<dbReference type="PROSITE" id="PS50045">
    <property type="entry name" value="SIGMA54_INTERACT_4"/>
    <property type="match status" value="1"/>
</dbReference>
<dbReference type="Proteomes" id="UP000235005">
    <property type="component" value="Unassembled WGS sequence"/>
</dbReference>
<dbReference type="EMBL" id="PKUS01000001">
    <property type="protein sequence ID" value="PLW71001.1"/>
    <property type="molecule type" value="Genomic_DNA"/>
</dbReference>
<evidence type="ECO:0000256" key="2">
    <source>
        <dbReference type="ARBA" id="ARBA00022840"/>
    </source>
</evidence>
<evidence type="ECO:0000313" key="6">
    <source>
        <dbReference type="EMBL" id="PLW71001.1"/>
    </source>
</evidence>
<dbReference type="PROSITE" id="PS00676">
    <property type="entry name" value="SIGMA54_INTERACT_2"/>
    <property type="match status" value="1"/>
</dbReference>
<keyword evidence="7" id="KW-1185">Reference proteome</keyword>
<dbReference type="PANTHER" id="PTHR32071:SF57">
    <property type="entry name" value="C4-DICARBOXYLATE TRANSPORT TRANSCRIPTIONAL REGULATORY PROTEIN DCTD"/>
    <property type="match status" value="1"/>
</dbReference>
<reference evidence="6 7" key="1">
    <citation type="submission" date="2018-01" db="EMBL/GenBank/DDBJ databases">
        <title>The draft genome sequence of Halioglobus lutimaris HF004.</title>
        <authorList>
            <person name="Du Z.-J."/>
            <person name="Shi M.-J."/>
        </authorList>
    </citation>
    <scope>NUCLEOTIDE SEQUENCE [LARGE SCALE GENOMIC DNA]</scope>
    <source>
        <strain evidence="6 7">HF004</strain>
    </source>
</reference>
<comment type="caution">
    <text evidence="6">The sequence shown here is derived from an EMBL/GenBank/DDBJ whole genome shotgun (WGS) entry which is preliminary data.</text>
</comment>
<evidence type="ECO:0000256" key="1">
    <source>
        <dbReference type="ARBA" id="ARBA00022741"/>
    </source>
</evidence>
<keyword evidence="1" id="KW-0547">Nucleotide-binding</keyword>
<dbReference type="Gene3D" id="3.40.50.300">
    <property type="entry name" value="P-loop containing nucleotide triphosphate hydrolases"/>
    <property type="match status" value="1"/>
</dbReference>
<keyword evidence="2" id="KW-0067">ATP-binding</keyword>
<dbReference type="OrthoDB" id="9804019at2"/>
<dbReference type="InterPro" id="IPR002197">
    <property type="entry name" value="HTH_Fis"/>
</dbReference>
<dbReference type="InterPro" id="IPR025943">
    <property type="entry name" value="Sigma_54_int_dom_ATP-bd_2"/>
</dbReference>
<dbReference type="GO" id="GO:0043565">
    <property type="term" value="F:sequence-specific DNA binding"/>
    <property type="evidence" value="ECO:0007669"/>
    <property type="project" value="InterPro"/>
</dbReference>
<dbReference type="InterPro" id="IPR027417">
    <property type="entry name" value="P-loop_NTPase"/>
</dbReference>
<evidence type="ECO:0000259" key="5">
    <source>
        <dbReference type="PROSITE" id="PS50045"/>
    </source>
</evidence>
<sequence length="389" mass="43131">MMSLMEAGLEEGTEVFAMSETDTPEAADNAIRRGASYFFCKPAQTENLRHLLEDIATEAISTAPSQGDQDAASIDQFGMLRGSCRAMRKLYRQIRKVAQTDVSVIVVGESGTGKELVSHTMHLLSSRRDGPYMAFNCAAMPESLAESELFGHEKGAFSGATHRHLGHFERASGGTLLLDEITEMDIDLQAKLLRVLETRKLRRLGSEQDIEVDVRVVSACNRPPDQAVQDGLLREDLYYRLAQFPLRLPPLRRRGEDVFGLAQFFLRELNQRHNTGLTLSDDIKDTLASYAWPGNVRELKSLVERAYIMSESLIDAEFIQAIGEQANAAEAGDQEGVRVSIGTSIAEMERKLILATLRHTGDDRSAAADMLGISVKTLYNRLKDYAETS</sequence>
<dbReference type="InterPro" id="IPR011006">
    <property type="entry name" value="CheY-like_superfamily"/>
</dbReference>
<dbReference type="InterPro" id="IPR003593">
    <property type="entry name" value="AAA+_ATPase"/>
</dbReference>
<protein>
    <submittedName>
        <fullName evidence="6">Sigma-54-dependent Fis family transcriptional regulator</fullName>
    </submittedName>
</protein>
<dbReference type="InterPro" id="IPR025662">
    <property type="entry name" value="Sigma_54_int_dom_ATP-bd_1"/>
</dbReference>
<keyword evidence="3" id="KW-0805">Transcription regulation</keyword>
<proteinExistence type="predicted"/>
<dbReference type="InterPro" id="IPR002078">
    <property type="entry name" value="Sigma_54_int"/>
</dbReference>
<dbReference type="Gene3D" id="1.10.8.60">
    <property type="match status" value="1"/>
</dbReference>
<evidence type="ECO:0000256" key="4">
    <source>
        <dbReference type="ARBA" id="ARBA00023163"/>
    </source>
</evidence>
<dbReference type="PROSITE" id="PS00675">
    <property type="entry name" value="SIGMA54_INTERACT_1"/>
    <property type="match status" value="1"/>
</dbReference>
<dbReference type="InterPro" id="IPR058031">
    <property type="entry name" value="AAA_lid_NorR"/>
</dbReference>
<dbReference type="GO" id="GO:0005524">
    <property type="term" value="F:ATP binding"/>
    <property type="evidence" value="ECO:0007669"/>
    <property type="project" value="UniProtKB-KW"/>
</dbReference>
<name>A0A2N5X933_9GAMM</name>
<feature type="domain" description="Sigma-54 factor interaction" evidence="5">
    <location>
        <begin position="80"/>
        <end position="308"/>
    </location>
</feature>
<keyword evidence="4" id="KW-0804">Transcription</keyword>
<dbReference type="CDD" id="cd00009">
    <property type="entry name" value="AAA"/>
    <property type="match status" value="1"/>
</dbReference>
<dbReference type="Pfam" id="PF02954">
    <property type="entry name" value="HTH_8"/>
    <property type="match status" value="1"/>
</dbReference>
<dbReference type="SUPFAM" id="SSF52540">
    <property type="entry name" value="P-loop containing nucleoside triphosphate hydrolases"/>
    <property type="match status" value="1"/>
</dbReference>
<evidence type="ECO:0000256" key="3">
    <source>
        <dbReference type="ARBA" id="ARBA00023015"/>
    </source>
</evidence>
<dbReference type="SUPFAM" id="SSF52172">
    <property type="entry name" value="CheY-like"/>
    <property type="match status" value="1"/>
</dbReference>
<dbReference type="Pfam" id="PF25601">
    <property type="entry name" value="AAA_lid_14"/>
    <property type="match status" value="1"/>
</dbReference>
<dbReference type="SUPFAM" id="SSF46689">
    <property type="entry name" value="Homeodomain-like"/>
    <property type="match status" value="1"/>
</dbReference>
<dbReference type="Gene3D" id="1.10.10.60">
    <property type="entry name" value="Homeodomain-like"/>
    <property type="match status" value="1"/>
</dbReference>
<dbReference type="PANTHER" id="PTHR32071">
    <property type="entry name" value="TRANSCRIPTIONAL REGULATORY PROTEIN"/>
    <property type="match status" value="1"/>
</dbReference>
<dbReference type="PRINTS" id="PR01590">
    <property type="entry name" value="HTHFIS"/>
</dbReference>
<dbReference type="SMART" id="SM00382">
    <property type="entry name" value="AAA"/>
    <property type="match status" value="1"/>
</dbReference>
<dbReference type="Pfam" id="PF00158">
    <property type="entry name" value="Sigma54_activat"/>
    <property type="match status" value="1"/>
</dbReference>
<dbReference type="GO" id="GO:0006355">
    <property type="term" value="P:regulation of DNA-templated transcription"/>
    <property type="evidence" value="ECO:0007669"/>
    <property type="project" value="InterPro"/>
</dbReference>
<organism evidence="6 7">
    <name type="scientific">Pseudohalioglobus lutimaris</name>
    <dbReference type="NCBI Taxonomy" id="1737061"/>
    <lineage>
        <taxon>Bacteria</taxon>
        <taxon>Pseudomonadati</taxon>
        <taxon>Pseudomonadota</taxon>
        <taxon>Gammaproteobacteria</taxon>
        <taxon>Cellvibrionales</taxon>
        <taxon>Halieaceae</taxon>
        <taxon>Pseudohalioglobus</taxon>
    </lineage>
</organism>